<evidence type="ECO:0000313" key="1">
    <source>
        <dbReference type="EMBL" id="RFU65960.1"/>
    </source>
</evidence>
<reference evidence="1 2" key="1">
    <citation type="submission" date="2018-08" db="EMBL/GenBank/DDBJ databases">
        <title>Bacillus chawlae sp. nov., Bacillus glennii sp. nov., and Bacillus saganii sp. nov. Isolated from the Vehicle Assembly Building at Kennedy Space Center where the Viking Spacecraft were Assembled.</title>
        <authorList>
            <person name="Seuylemezian A."/>
            <person name="Vaishampayan P."/>
        </authorList>
    </citation>
    <scope>NUCLEOTIDE SEQUENCE [LARGE SCALE GENOMIC DNA]</scope>
    <source>
        <strain evidence="1 2">V44-8</strain>
    </source>
</reference>
<dbReference type="EMBL" id="QVTD01000003">
    <property type="protein sequence ID" value="RFU65960.1"/>
    <property type="molecule type" value="Genomic_DNA"/>
</dbReference>
<name>A0A372LI44_9BACI</name>
<proteinExistence type="predicted"/>
<comment type="caution">
    <text evidence="1">The sequence shown here is derived from an EMBL/GenBank/DDBJ whole genome shotgun (WGS) entry which is preliminary data.</text>
</comment>
<dbReference type="Pfam" id="PF08812">
    <property type="entry name" value="YtxC"/>
    <property type="match status" value="1"/>
</dbReference>
<keyword evidence="2" id="KW-1185">Reference proteome</keyword>
<dbReference type="Proteomes" id="UP000262939">
    <property type="component" value="Unassembled WGS sequence"/>
</dbReference>
<dbReference type="InterPro" id="IPR014199">
    <property type="entry name" value="Spore_YtxC"/>
</dbReference>
<dbReference type="AlphaFoldDB" id="A0A372LI44"/>
<protein>
    <submittedName>
        <fullName evidence="1">Putative sporulation protein YtxC</fullName>
    </submittedName>
</protein>
<gene>
    <name evidence="1" type="ORF">D0466_08860</name>
</gene>
<organism evidence="1 2">
    <name type="scientific">Peribacillus glennii</name>
    <dbReference type="NCBI Taxonomy" id="2303991"/>
    <lineage>
        <taxon>Bacteria</taxon>
        <taxon>Bacillati</taxon>
        <taxon>Bacillota</taxon>
        <taxon>Bacilli</taxon>
        <taxon>Bacillales</taxon>
        <taxon>Bacillaceae</taxon>
        <taxon>Peribacillus</taxon>
    </lineage>
</organism>
<sequence>MLVYIHFQSETEALKLLEYVSVHPLGTELDEYIHFKPEHGLIITVKDNNLPNLLSLLSDVFYAFLLEAKLPAWLESILRNKFFYREHEEIDAIIEIACSILDDGQDGDRLRVFEQEKTIIYEGLRTFFADRISFSFDSFATFRLKSFYDSLIAHVESAIDEYKFEQDYQSFIAALRDFLFKQESKMESLHLLHHNGFSFFDDNYRRLDKREIFKLIDRKLLSQNPVYVDRAVLAPLISIAPAHLFLYTDVLEDGLVQTITRIFEERTIIRPLTAFGQTPPSMEKARQD</sequence>
<accession>A0A372LI44</accession>
<evidence type="ECO:0000313" key="2">
    <source>
        <dbReference type="Proteomes" id="UP000262939"/>
    </source>
</evidence>